<feature type="compositionally biased region" description="Low complexity" evidence="11">
    <location>
        <begin position="740"/>
        <end position="759"/>
    </location>
</feature>
<keyword evidence="6" id="KW-0808">Transferase</keyword>
<evidence type="ECO:0000256" key="1">
    <source>
        <dbReference type="ARBA" id="ARBA00003001"/>
    </source>
</evidence>
<keyword evidence="10" id="KW-0961">Cell wall biogenesis/degradation</keyword>
<evidence type="ECO:0000313" key="16">
    <source>
        <dbReference type="EMBL" id="NYD23421.1"/>
    </source>
</evidence>
<dbReference type="Gene3D" id="3.40.190.160">
    <property type="match status" value="1"/>
</dbReference>
<dbReference type="InterPro" id="IPR007680">
    <property type="entry name" value="Arabino_trans_central"/>
</dbReference>
<feature type="region of interest" description="Disordered" evidence="11">
    <location>
        <begin position="729"/>
        <end position="761"/>
    </location>
</feature>
<keyword evidence="4" id="KW-1003">Cell membrane</keyword>
<feature type="transmembrane region" description="Helical" evidence="12">
    <location>
        <begin position="325"/>
        <end position="347"/>
    </location>
</feature>
<keyword evidence="5" id="KW-0328">Glycosyltransferase</keyword>
<sequence>MIPRVRRLSVLALAVLTLVLSVVVPLAPVVVDTPAVSWPATTGGASTSTAALFMPYRPLDVRVQAPCATAAALDARTAAGQRSTLVATAPGGSERGAQRSLAVTVGDGRVVVRSDGTDLLDEPLTDVLTTALTTGDAGCALVVEATQDGTRVSADGRVLAERAGARVPEVTAFVTDATAADGAGPAALAHPDARFQSRPAALKVAVLLAHGLLALGSLVVLLALAGPLRRRERGGRPAALDPAAPRGRRTLAAWACDVVVAGGLVLWAGVGPLHTDDWYYVVEARSAAAQGFIGNVVRYFDVAEIPFTLQQQLLALVVPFTVSPWAMRLPAAVFGVLTWFLLTRFLLPRLVERPPVWTRPVAAVVLLAWWLPFDVSARPESFVVALSTATLVLVLEAVARRRVWLLGLAAVCAGAAVAVTASGVLAAGLALALAPRWWPLLRDSRLGAVATGALVLACASVASPLVFADATLAGALTALRVHDEVGPNLEWWQESSRYTYLVDGPDPNQELYSRQVAVLLTLLVLVGVTTTLLRARRAARVDWVVPVTGVVVGLGSLFLSPTKWTHHFGALAGVGTLLVVVGAVVLVRRRPTRWALVALWGAVAVVVAMAFHGPDAQVEYSAYGVDPELPAVLGNPATWLVLSALAAVPLWWRARRRERRDAWPELVATSLVVSLLASVLVQVGSVARAAHRLRGSWSVAQAALAPTPCGFADAAVALTGAAALTAADGPAPQRAADPVSGAGSTAGAPAGAGSWTGTGEVRTPWRALGERTGDDTIALDVSGGPAAVTVEFLTGAGAVLPVPAVVPGGTGWRRVGFGPVAATPAGAVAVRVVLDAGPGAQGEAAVTDVYRRTAQVVSDVVPAGSTVLLDWPLGLHFPCYAPPRVADGLVEPVRWFVRSATFESTDPLTFIDGGGSYATLREVATLTPYRGYLPGTDYREWGDLVRVDYDLPLDGYAVTGGTRTVPGWRWWPGAGPGPSPDWVRE</sequence>
<reference evidence="16 17" key="1">
    <citation type="submission" date="2020-07" db="EMBL/GenBank/DDBJ databases">
        <title>Sequencing the genomes of 1000 actinobacteria strains.</title>
        <authorList>
            <person name="Klenk H.-P."/>
        </authorList>
    </citation>
    <scope>NUCLEOTIDE SEQUENCE [LARGE SCALE GENOMIC DNA]</scope>
    <source>
        <strain evidence="16 17">DSM 7487</strain>
    </source>
</reference>
<evidence type="ECO:0000256" key="12">
    <source>
        <dbReference type="SAM" id="Phobius"/>
    </source>
</evidence>
<dbReference type="Pfam" id="PF04602">
    <property type="entry name" value="Arabinose_trans"/>
    <property type="match status" value="1"/>
</dbReference>
<evidence type="ECO:0000256" key="11">
    <source>
        <dbReference type="SAM" id="MobiDB-lite"/>
    </source>
</evidence>
<comment type="similarity">
    <text evidence="3">Belongs to the emb family.</text>
</comment>
<evidence type="ECO:0000256" key="7">
    <source>
        <dbReference type="ARBA" id="ARBA00022692"/>
    </source>
</evidence>
<feature type="domain" description="Arabinofuranosyltransferase central" evidence="13">
    <location>
        <begin position="199"/>
        <end position="642"/>
    </location>
</feature>
<feature type="domain" description="Arabinosyltransferas concanavalin like" evidence="15">
    <location>
        <begin position="33"/>
        <end position="194"/>
    </location>
</feature>
<feature type="transmembrane region" description="Helical" evidence="12">
    <location>
        <begin position="594"/>
        <end position="613"/>
    </location>
</feature>
<feature type="transmembrane region" description="Helical" evidence="12">
    <location>
        <begin position="566"/>
        <end position="587"/>
    </location>
</feature>
<dbReference type="AlphaFoldDB" id="A0A7Y9J1R6"/>
<evidence type="ECO:0008006" key="18">
    <source>
        <dbReference type="Google" id="ProtNLM"/>
    </source>
</evidence>
<evidence type="ECO:0000256" key="9">
    <source>
        <dbReference type="ARBA" id="ARBA00023136"/>
    </source>
</evidence>
<evidence type="ECO:0000259" key="13">
    <source>
        <dbReference type="Pfam" id="PF04602"/>
    </source>
</evidence>
<keyword evidence="7 12" id="KW-0812">Transmembrane</keyword>
<name>A0A7Y9J1R6_9ACTN</name>
<feature type="transmembrane region" description="Helical" evidence="12">
    <location>
        <begin position="356"/>
        <end position="373"/>
    </location>
</feature>
<evidence type="ECO:0000256" key="5">
    <source>
        <dbReference type="ARBA" id="ARBA00022676"/>
    </source>
</evidence>
<keyword evidence="9 12" id="KW-0472">Membrane</keyword>
<feature type="transmembrane region" description="Helical" evidence="12">
    <location>
        <begin position="403"/>
        <end position="434"/>
    </location>
</feature>
<keyword evidence="17" id="KW-1185">Reference proteome</keyword>
<dbReference type="Proteomes" id="UP000521922">
    <property type="component" value="Unassembled WGS sequence"/>
</dbReference>
<dbReference type="Pfam" id="PF14896">
    <property type="entry name" value="Arabino_trans_C"/>
    <property type="match status" value="1"/>
</dbReference>
<evidence type="ECO:0000256" key="8">
    <source>
        <dbReference type="ARBA" id="ARBA00022989"/>
    </source>
</evidence>
<feature type="transmembrane region" description="Helical" evidence="12">
    <location>
        <begin position="204"/>
        <end position="226"/>
    </location>
</feature>
<feature type="transmembrane region" description="Helical" evidence="12">
    <location>
        <begin position="251"/>
        <end position="270"/>
    </location>
</feature>
<dbReference type="InterPro" id="IPR027451">
    <property type="entry name" value="EmbABC_dom1"/>
</dbReference>
<evidence type="ECO:0000256" key="6">
    <source>
        <dbReference type="ARBA" id="ARBA00022679"/>
    </source>
</evidence>
<comment type="function">
    <text evidence="1">Arabinosyl transferase responsible for the polymerization of arabinose into the arabinan of arabinogalactan.</text>
</comment>
<feature type="transmembrane region" description="Helical" evidence="12">
    <location>
        <begin position="633"/>
        <end position="654"/>
    </location>
</feature>
<feature type="transmembrane region" description="Helical" evidence="12">
    <location>
        <begin position="666"/>
        <end position="687"/>
    </location>
</feature>
<comment type="caution">
    <text evidence="16">The sequence shown here is derived from an EMBL/GenBank/DDBJ whole genome shotgun (WGS) entry which is preliminary data.</text>
</comment>
<protein>
    <recommendedName>
        <fullName evidence="18">Arabinosyltransferase C</fullName>
    </recommendedName>
</protein>
<dbReference type="Pfam" id="PF17689">
    <property type="entry name" value="Arabino_trans_N"/>
    <property type="match status" value="1"/>
</dbReference>
<dbReference type="Gene3D" id="2.60.120.610">
    <property type="entry name" value="arabinofuranosyltransferase like domain"/>
    <property type="match status" value="1"/>
</dbReference>
<keyword evidence="8 12" id="KW-1133">Transmembrane helix</keyword>
<evidence type="ECO:0000256" key="2">
    <source>
        <dbReference type="ARBA" id="ARBA00004651"/>
    </source>
</evidence>
<evidence type="ECO:0000256" key="10">
    <source>
        <dbReference type="ARBA" id="ARBA00023316"/>
    </source>
</evidence>
<gene>
    <name evidence="16" type="ORF">BJ968_002961</name>
</gene>
<dbReference type="EMBL" id="JACCBB010000001">
    <property type="protein sequence ID" value="NYD23421.1"/>
    <property type="molecule type" value="Genomic_DNA"/>
</dbReference>
<feature type="transmembrane region" description="Helical" evidence="12">
    <location>
        <begin position="446"/>
        <end position="467"/>
    </location>
</feature>
<feature type="transmembrane region" description="Helical" evidence="12">
    <location>
        <begin position="541"/>
        <end position="560"/>
    </location>
</feature>
<dbReference type="GO" id="GO:0005886">
    <property type="term" value="C:plasma membrane"/>
    <property type="evidence" value="ECO:0007669"/>
    <property type="project" value="UniProtKB-SubCell"/>
</dbReference>
<feature type="domain" description="Arabinosyltransferase C-terminal" evidence="14">
    <location>
        <begin position="811"/>
        <end position="968"/>
    </location>
</feature>
<dbReference type="InterPro" id="IPR040920">
    <property type="entry name" value="Arabino_trans_N"/>
</dbReference>
<evidence type="ECO:0000256" key="3">
    <source>
        <dbReference type="ARBA" id="ARBA00008195"/>
    </source>
</evidence>
<evidence type="ECO:0000313" key="17">
    <source>
        <dbReference type="Proteomes" id="UP000521922"/>
    </source>
</evidence>
<dbReference type="RefSeq" id="WP_179753138.1">
    <property type="nucleotide sequence ID" value="NZ_BAAAGN010000010.1"/>
</dbReference>
<accession>A0A7Y9J1R6</accession>
<proteinExistence type="inferred from homology"/>
<dbReference type="InterPro" id="IPR032731">
    <property type="entry name" value="Arabino_trans_C"/>
</dbReference>
<evidence type="ECO:0000256" key="4">
    <source>
        <dbReference type="ARBA" id="ARBA00022475"/>
    </source>
</evidence>
<dbReference type="GO" id="GO:0071555">
    <property type="term" value="P:cell wall organization"/>
    <property type="evidence" value="ECO:0007669"/>
    <property type="project" value="UniProtKB-KW"/>
</dbReference>
<evidence type="ECO:0000259" key="14">
    <source>
        <dbReference type="Pfam" id="PF14896"/>
    </source>
</evidence>
<organism evidence="16 17">
    <name type="scientific">Kineococcus aurantiacus</name>
    <dbReference type="NCBI Taxonomy" id="37633"/>
    <lineage>
        <taxon>Bacteria</taxon>
        <taxon>Bacillati</taxon>
        <taxon>Actinomycetota</taxon>
        <taxon>Actinomycetes</taxon>
        <taxon>Kineosporiales</taxon>
        <taxon>Kineosporiaceae</taxon>
        <taxon>Kineococcus</taxon>
    </lineage>
</organism>
<evidence type="ECO:0000259" key="15">
    <source>
        <dbReference type="Pfam" id="PF17689"/>
    </source>
</evidence>
<dbReference type="GO" id="GO:0071766">
    <property type="term" value="P:Actinobacterium-type cell wall biogenesis"/>
    <property type="evidence" value="ECO:0007669"/>
    <property type="project" value="InterPro"/>
</dbReference>
<dbReference type="GO" id="GO:0052636">
    <property type="term" value="F:arabinosyltransferase activity"/>
    <property type="evidence" value="ECO:0007669"/>
    <property type="project" value="InterPro"/>
</dbReference>
<comment type="subcellular location">
    <subcellularLocation>
        <location evidence="2">Cell membrane</location>
        <topology evidence="2">Multi-pass membrane protein</topology>
    </subcellularLocation>
</comment>